<organism evidence="12 13">
    <name type="scientific">Ananas comosus</name>
    <name type="common">Pineapple</name>
    <name type="synonym">Ananas ananas</name>
    <dbReference type="NCBI Taxonomy" id="4615"/>
    <lineage>
        <taxon>Eukaryota</taxon>
        <taxon>Viridiplantae</taxon>
        <taxon>Streptophyta</taxon>
        <taxon>Embryophyta</taxon>
        <taxon>Tracheophyta</taxon>
        <taxon>Spermatophyta</taxon>
        <taxon>Magnoliopsida</taxon>
        <taxon>Liliopsida</taxon>
        <taxon>Poales</taxon>
        <taxon>Bromeliaceae</taxon>
        <taxon>Bromelioideae</taxon>
        <taxon>Ananas</taxon>
    </lineage>
</organism>
<dbReference type="GO" id="GO:0016207">
    <property type="term" value="F:4-coumarate-CoA ligase activity"/>
    <property type="evidence" value="ECO:0007669"/>
    <property type="project" value="UniProtKB-EC"/>
</dbReference>
<evidence type="ECO:0000259" key="10">
    <source>
        <dbReference type="Pfam" id="PF00501"/>
    </source>
</evidence>
<evidence type="ECO:0000256" key="7">
    <source>
        <dbReference type="ARBA" id="ARBA00034223"/>
    </source>
</evidence>
<evidence type="ECO:0000256" key="9">
    <source>
        <dbReference type="SAM" id="MobiDB-lite"/>
    </source>
</evidence>
<dbReference type="Gene3D" id="3.30.300.30">
    <property type="match status" value="1"/>
</dbReference>
<accession>A0A199V7R8</accession>
<name>A0A199V7R8_ANACO</name>
<feature type="domain" description="AMP-binding enzyme C-terminal" evidence="11">
    <location>
        <begin position="447"/>
        <end position="522"/>
    </location>
</feature>
<comment type="similarity">
    <text evidence="1">Belongs to the ATP-dependent AMP-binding enzyme family.</text>
</comment>
<evidence type="ECO:0000256" key="4">
    <source>
        <dbReference type="ARBA" id="ARBA00022741"/>
    </source>
</evidence>
<dbReference type="GO" id="GO:0005524">
    <property type="term" value="F:ATP binding"/>
    <property type="evidence" value="ECO:0007669"/>
    <property type="project" value="UniProtKB-KW"/>
</dbReference>
<dbReference type="InterPro" id="IPR020845">
    <property type="entry name" value="AMP-binding_CS"/>
</dbReference>
<dbReference type="InterPro" id="IPR000873">
    <property type="entry name" value="AMP-dep_synth/lig_dom"/>
</dbReference>
<dbReference type="PANTHER" id="PTHR24096:SF377">
    <property type="entry name" value="4-COUMARATE--COA LIGASE-LIKE 7"/>
    <property type="match status" value="1"/>
</dbReference>
<dbReference type="EC" id="6.2.1.12" evidence="2"/>
<evidence type="ECO:0000256" key="5">
    <source>
        <dbReference type="ARBA" id="ARBA00022840"/>
    </source>
</evidence>
<evidence type="ECO:0000256" key="1">
    <source>
        <dbReference type="ARBA" id="ARBA00006432"/>
    </source>
</evidence>
<keyword evidence="4" id="KW-0547">Nucleotide-binding</keyword>
<dbReference type="Pfam" id="PF00501">
    <property type="entry name" value="AMP-binding"/>
    <property type="match status" value="2"/>
</dbReference>
<feature type="compositionally biased region" description="Low complexity" evidence="9">
    <location>
        <begin position="1"/>
        <end position="24"/>
    </location>
</feature>
<evidence type="ECO:0000313" key="12">
    <source>
        <dbReference type="EMBL" id="OAY73132.1"/>
    </source>
</evidence>
<comment type="catalytic activity">
    <reaction evidence="6">
        <text>(E)-4-coumarate + ATP + H(+) = (E)-4-coumaroyl-AMP + diphosphate</text>
        <dbReference type="Rhea" id="RHEA:72419"/>
        <dbReference type="ChEBI" id="CHEBI:12876"/>
        <dbReference type="ChEBI" id="CHEBI:15378"/>
        <dbReference type="ChEBI" id="CHEBI:30616"/>
        <dbReference type="ChEBI" id="CHEBI:33019"/>
        <dbReference type="ChEBI" id="CHEBI:192348"/>
    </reaction>
    <physiologicalReaction direction="left-to-right" evidence="6">
        <dbReference type="Rhea" id="RHEA:72420"/>
    </physiologicalReaction>
</comment>
<sequence>MASTTTNTTTSSTSSSSSSSSTPLLSPPPPPPPPPPPSIDPKSGFCAATQTFRSLLPAPAALPPASLPLSLPTFLLSLLPSPPPSSHPALIDAASGRALSFPALLSQSRSLAAALRRSISHGDVAFVLSPNRLDLPPLFLALLSLGAAFSPANPASTPAEISRLVRLSDPSVAFATSAVAHKLPRDLPTVLLDSPLFRSFLILPTDDAAAPAAHVSQSDVAAILYSSGTTGRVKAAALSHRSFIAVVSEIAAGETAVLVTGERAGTAEVLRAAAEHGAARVLAAPPVVAAMAKAGRAALPALELVLCGGAPLHAAVAERFRKMFPSVELAEGYGLTEGGPISAMVDPDESCRLGSVGRLAGITEAKIVDHVSGEALSIGQEGELWVRGPGVMIGYVGDDESNALSFTSDGWLKTGDLCYFDGEGFLYIVDRLKELIKYKGYQVAPTELEHLIACLQGVVEVAVVPFPHEEDGEIPTAFIVREARNNLSEIEVMDYVAKQVAPYKKIRKVFFVSSIPKSPSGKVLRRELMKQKTSGFASRL</sequence>
<dbReference type="STRING" id="4615.A0A199V7R8"/>
<evidence type="ECO:0000256" key="3">
    <source>
        <dbReference type="ARBA" id="ARBA00022598"/>
    </source>
</evidence>
<evidence type="ECO:0000256" key="2">
    <source>
        <dbReference type="ARBA" id="ARBA00012959"/>
    </source>
</evidence>
<feature type="region of interest" description="Disordered" evidence="9">
    <location>
        <begin position="1"/>
        <end position="44"/>
    </location>
</feature>
<dbReference type="SUPFAM" id="SSF101447">
    <property type="entry name" value="Formin homology 2 domain (FH2 domain)"/>
    <property type="match status" value="1"/>
</dbReference>
<evidence type="ECO:0000256" key="8">
    <source>
        <dbReference type="ARBA" id="ARBA00034252"/>
    </source>
</evidence>
<feature type="domain" description="AMP-dependent synthetase/ligase" evidence="10">
    <location>
        <begin position="251"/>
        <end position="395"/>
    </location>
</feature>
<keyword evidence="3 12" id="KW-0436">Ligase</keyword>
<dbReference type="FunFam" id="3.30.300.30:FF:000007">
    <property type="entry name" value="4-coumarate--CoA ligase 2"/>
    <property type="match status" value="1"/>
</dbReference>
<gene>
    <name evidence="12" type="ORF">ACMD2_14692</name>
</gene>
<dbReference type="InterPro" id="IPR042099">
    <property type="entry name" value="ANL_N_sf"/>
</dbReference>
<evidence type="ECO:0000259" key="11">
    <source>
        <dbReference type="Pfam" id="PF13193"/>
    </source>
</evidence>
<dbReference type="PANTHER" id="PTHR24096">
    <property type="entry name" value="LONG-CHAIN-FATTY-ACID--COA LIGASE"/>
    <property type="match status" value="1"/>
</dbReference>
<keyword evidence="5" id="KW-0067">ATP-binding</keyword>
<dbReference type="EMBL" id="LSRQ01002832">
    <property type="protein sequence ID" value="OAY73132.1"/>
    <property type="molecule type" value="Genomic_DNA"/>
</dbReference>
<proteinExistence type="inferred from homology"/>
<dbReference type="Proteomes" id="UP000092600">
    <property type="component" value="Unassembled WGS sequence"/>
</dbReference>
<dbReference type="GO" id="GO:0106290">
    <property type="term" value="F:trans-cinnamate-CoA ligase activity"/>
    <property type="evidence" value="ECO:0007669"/>
    <property type="project" value="UniProtKB-ARBA"/>
</dbReference>
<evidence type="ECO:0000256" key="6">
    <source>
        <dbReference type="ARBA" id="ARBA00034219"/>
    </source>
</evidence>
<feature type="domain" description="AMP-dependent synthetase/ligase" evidence="10">
    <location>
        <begin position="86"/>
        <end position="249"/>
    </location>
</feature>
<reference evidence="12 13" key="1">
    <citation type="journal article" date="2016" name="DNA Res.">
        <title>The draft genome of MD-2 pineapple using hybrid error correction of long reads.</title>
        <authorList>
            <person name="Redwan R.M."/>
            <person name="Saidin A."/>
            <person name="Kumar S.V."/>
        </authorList>
    </citation>
    <scope>NUCLEOTIDE SEQUENCE [LARGE SCALE GENOMIC DNA]</scope>
    <source>
        <strain evidence="13">cv. MD2</strain>
        <tissue evidence="12">Leaf</tissue>
    </source>
</reference>
<protein>
    <recommendedName>
        <fullName evidence="2">4-coumarate--CoA ligase</fullName>
        <ecNumber evidence="2">6.2.1.12</ecNumber>
    </recommendedName>
</protein>
<feature type="compositionally biased region" description="Pro residues" evidence="9">
    <location>
        <begin position="25"/>
        <end position="39"/>
    </location>
</feature>
<dbReference type="PROSITE" id="PS00455">
    <property type="entry name" value="AMP_BINDING"/>
    <property type="match status" value="1"/>
</dbReference>
<dbReference type="Pfam" id="PF13193">
    <property type="entry name" value="AMP-binding_C"/>
    <property type="match status" value="1"/>
</dbReference>
<dbReference type="AlphaFoldDB" id="A0A199V7R8"/>
<comment type="catalytic activity">
    <reaction evidence="7">
        <text>(E)-4-coumaroyl-AMP + CoA = (E)-4-coumaroyl-CoA + AMP + H(+)</text>
        <dbReference type="Rhea" id="RHEA:72423"/>
        <dbReference type="ChEBI" id="CHEBI:15378"/>
        <dbReference type="ChEBI" id="CHEBI:57287"/>
        <dbReference type="ChEBI" id="CHEBI:85008"/>
        <dbReference type="ChEBI" id="CHEBI:192348"/>
        <dbReference type="ChEBI" id="CHEBI:456215"/>
    </reaction>
    <physiologicalReaction direction="left-to-right" evidence="7">
        <dbReference type="Rhea" id="RHEA:72424"/>
    </physiologicalReaction>
</comment>
<dbReference type="InterPro" id="IPR045851">
    <property type="entry name" value="AMP-bd_C_sf"/>
</dbReference>
<dbReference type="GO" id="GO:0009698">
    <property type="term" value="P:phenylpropanoid metabolic process"/>
    <property type="evidence" value="ECO:0007669"/>
    <property type="project" value="UniProtKB-ARBA"/>
</dbReference>
<comment type="catalytic activity">
    <reaction evidence="8">
        <text>(E)-4-coumarate + ATP + CoA = (E)-4-coumaroyl-CoA + AMP + diphosphate</text>
        <dbReference type="Rhea" id="RHEA:19641"/>
        <dbReference type="ChEBI" id="CHEBI:12876"/>
        <dbReference type="ChEBI" id="CHEBI:30616"/>
        <dbReference type="ChEBI" id="CHEBI:33019"/>
        <dbReference type="ChEBI" id="CHEBI:57287"/>
        <dbReference type="ChEBI" id="CHEBI:85008"/>
        <dbReference type="ChEBI" id="CHEBI:456215"/>
        <dbReference type="EC" id="6.2.1.12"/>
    </reaction>
    <physiologicalReaction direction="left-to-right" evidence="8">
        <dbReference type="Rhea" id="RHEA:19642"/>
    </physiologicalReaction>
</comment>
<comment type="caution">
    <text evidence="12">The sequence shown here is derived from an EMBL/GenBank/DDBJ whole genome shotgun (WGS) entry which is preliminary data.</text>
</comment>
<dbReference type="Gene3D" id="3.40.50.12780">
    <property type="entry name" value="N-terminal domain of ligase-like"/>
    <property type="match status" value="2"/>
</dbReference>
<dbReference type="SUPFAM" id="SSF56801">
    <property type="entry name" value="Acetyl-CoA synthetase-like"/>
    <property type="match status" value="1"/>
</dbReference>
<dbReference type="InterPro" id="IPR025110">
    <property type="entry name" value="AMP-bd_C"/>
</dbReference>
<evidence type="ECO:0000313" key="13">
    <source>
        <dbReference type="Proteomes" id="UP000092600"/>
    </source>
</evidence>